<sequence length="139" mass="16137">MMYILIEPEVAGSLGKETELDSSVFPPHVKKLHYEFDGWLGDDILESFPCYIVTESLKEALENNKCTGISFHEVIISKSETFLEFYPDRELPEFYWAKISGEVYKDDFFITEENMLAISERAYIVLQKHNINNADIEDL</sequence>
<evidence type="ECO:0000313" key="1">
    <source>
        <dbReference type="EMBL" id="AZA62809.1"/>
    </source>
</evidence>
<accession>A0A3G6ND42</accession>
<evidence type="ECO:0000313" key="2">
    <source>
        <dbReference type="Proteomes" id="UP000269076"/>
    </source>
</evidence>
<proteinExistence type="predicted"/>
<organism evidence="1 2">
    <name type="scientific">Chryseobacterium indoltheticum</name>
    <dbReference type="NCBI Taxonomy" id="254"/>
    <lineage>
        <taxon>Bacteria</taxon>
        <taxon>Pseudomonadati</taxon>
        <taxon>Bacteroidota</taxon>
        <taxon>Flavobacteriia</taxon>
        <taxon>Flavobacteriales</taxon>
        <taxon>Weeksellaceae</taxon>
        <taxon>Chryseobacterium group</taxon>
        <taxon>Chryseobacterium</taxon>
    </lineage>
</organism>
<dbReference type="AlphaFoldDB" id="A0A3G6ND42"/>
<dbReference type="Proteomes" id="UP000269076">
    <property type="component" value="Chromosome"/>
</dbReference>
<reference evidence="1 2" key="1">
    <citation type="submission" date="2018-11" db="EMBL/GenBank/DDBJ databases">
        <title>Proposal to divide the Flavobacteriaceae and reorganize its genera based on Amino Acid Identity values calculated from whole genome sequences.</title>
        <authorList>
            <person name="Nicholson A.C."/>
            <person name="Gulvik C.A."/>
            <person name="Whitney A.M."/>
            <person name="Humrighouse B.W."/>
            <person name="Bell M."/>
            <person name="Holmes B."/>
            <person name="Steigerwalt A."/>
            <person name="Villarma A."/>
            <person name="Sheth M."/>
            <person name="Batra D."/>
            <person name="Pryor J."/>
            <person name="Bernardet J.-F."/>
            <person name="Hugo C."/>
            <person name="Kampfer P."/>
            <person name="Newman J."/>
            <person name="Mcquiston J.R."/>
        </authorList>
    </citation>
    <scope>NUCLEOTIDE SEQUENCE [LARGE SCALE GENOMIC DNA]</scope>
    <source>
        <strain evidence="1 2">G0211</strain>
    </source>
</reference>
<gene>
    <name evidence="1" type="ORF">EG340_18075</name>
</gene>
<name>A0A3G6ND42_9FLAO</name>
<protein>
    <submittedName>
        <fullName evidence="1">Uncharacterized protein</fullName>
    </submittedName>
</protein>
<dbReference type="EMBL" id="CP033928">
    <property type="protein sequence ID" value="AZA62809.1"/>
    <property type="molecule type" value="Genomic_DNA"/>
</dbReference>